<dbReference type="Proteomes" id="UP000319825">
    <property type="component" value="Unassembled WGS sequence"/>
</dbReference>
<feature type="region of interest" description="Disordered" evidence="3">
    <location>
        <begin position="203"/>
        <end position="223"/>
    </location>
</feature>
<evidence type="ECO:0000313" key="5">
    <source>
        <dbReference type="EMBL" id="TWH70985.1"/>
    </source>
</evidence>
<keyword evidence="2" id="KW-1015">Disulfide bond</keyword>
<keyword evidence="5" id="KW-0430">Lectin</keyword>
<gene>
    <name evidence="5" type="ORF">JD77_06010</name>
</gene>
<dbReference type="InterPro" id="IPR013320">
    <property type="entry name" value="ConA-like_dom_sf"/>
</dbReference>
<feature type="domain" description="LamG-like jellyroll fold" evidence="4">
    <location>
        <begin position="353"/>
        <end position="487"/>
    </location>
</feature>
<feature type="domain" description="LamG-like jellyroll fold" evidence="4">
    <location>
        <begin position="1121"/>
        <end position="1250"/>
    </location>
</feature>
<dbReference type="RefSeq" id="WP_145777144.1">
    <property type="nucleotide sequence ID" value="NZ_BAAATQ010000205.1"/>
</dbReference>
<evidence type="ECO:0000259" key="4">
    <source>
        <dbReference type="SMART" id="SM00560"/>
    </source>
</evidence>
<dbReference type="EMBL" id="VLKE01000001">
    <property type="protein sequence ID" value="TWH70985.1"/>
    <property type="molecule type" value="Genomic_DNA"/>
</dbReference>
<evidence type="ECO:0000256" key="2">
    <source>
        <dbReference type="ARBA" id="ARBA00023157"/>
    </source>
</evidence>
<keyword evidence="1" id="KW-0732">Signal</keyword>
<dbReference type="SMART" id="SM00560">
    <property type="entry name" value="LamGL"/>
    <property type="match status" value="2"/>
</dbReference>
<dbReference type="SUPFAM" id="SSF49899">
    <property type="entry name" value="Concanavalin A-like lectins/glucanases"/>
    <property type="match status" value="2"/>
</dbReference>
<comment type="caution">
    <text evidence="5">The sequence shown here is derived from an EMBL/GenBank/DDBJ whole genome shotgun (WGS) entry which is preliminary data.</text>
</comment>
<organism evidence="5 6">
    <name type="scientific">Micromonospora olivasterospora</name>
    <dbReference type="NCBI Taxonomy" id="1880"/>
    <lineage>
        <taxon>Bacteria</taxon>
        <taxon>Bacillati</taxon>
        <taxon>Actinomycetota</taxon>
        <taxon>Actinomycetes</taxon>
        <taxon>Micromonosporales</taxon>
        <taxon>Micromonosporaceae</taxon>
        <taxon>Micromonospora</taxon>
    </lineage>
</organism>
<dbReference type="Gene3D" id="2.60.120.200">
    <property type="match status" value="2"/>
</dbReference>
<proteinExistence type="predicted"/>
<evidence type="ECO:0000256" key="1">
    <source>
        <dbReference type="ARBA" id="ARBA00022729"/>
    </source>
</evidence>
<evidence type="ECO:0000256" key="3">
    <source>
        <dbReference type="SAM" id="MobiDB-lite"/>
    </source>
</evidence>
<dbReference type="Pfam" id="PF13385">
    <property type="entry name" value="Laminin_G_3"/>
    <property type="match status" value="2"/>
</dbReference>
<dbReference type="InterPro" id="IPR006558">
    <property type="entry name" value="LamG-like"/>
</dbReference>
<accession>A0A562IJS8</accession>
<protein>
    <submittedName>
        <fullName evidence="5">Concanavalin A-like lectin/glucanase superfamily protein</fullName>
    </submittedName>
</protein>
<dbReference type="OrthoDB" id="463714at2"/>
<evidence type="ECO:0000313" key="6">
    <source>
        <dbReference type="Proteomes" id="UP000319825"/>
    </source>
</evidence>
<reference evidence="5 6" key="1">
    <citation type="submission" date="2019-07" db="EMBL/GenBank/DDBJ databases">
        <title>R&amp;d 2014.</title>
        <authorList>
            <person name="Klenk H.-P."/>
        </authorList>
    </citation>
    <scope>NUCLEOTIDE SEQUENCE [LARGE SCALE GENOMIC DNA]</scope>
    <source>
        <strain evidence="5 6">DSM 43868</strain>
    </source>
</reference>
<sequence>MANKNLVRVYSDRNYVYTTMVRHQGTTVAFAMDGSRRIYYSVLNLDLGSRERGEIDSSYWDDNPPLLTFPSEVTEVGFGVGETVGVPAVRLGGRAEVDGGLQLQAEDLDPFLSTTARLGGQAPFQVVSDGRYLMLFRQSVDETHPDALFRLAGGGASGDASRTDYAQVGGAKVPLVSSTVLCDRFVQVGATVKPVLEVRYRRSRSKTSPASSSDTLGTRDLDGKPFYEPTRKLSFVRNVADGEIAVLLLPTQVNDVMRWQLFAVNKVTGRIDGFNVERADDGLFNLAGTQFYTSPDPRYAGSVLEREPGADPFTNKPLVPVPLPTDRAGTALRLDGQDDHLDLGSAPSARLQGAYTVEAWVNPAAAGGAIVAAGDGAQAGSFTLRMTSARALVLTHPGTGNTISAPDGTVPLNRYSHVAAVFGGDTPVKGRLYVDGVEVANGAMSFTPSSSGVASYVGARRSGTSAAEFFRGDIDEVRIWSQARPVGDLARDFRRRLAGVEPGLVAYYRFDEGAGSSVADHTDNGFDGTVRGGAVWVTSGAPVGDSPGLSRETFGFAGRSLSSGVAAVLYFQQEETVAGYADQPSPAKRQARVLLACPTVETAAPGGDPLLATLDLALAADGRLARVPRSVVLSTIGRPDPTKDMDMLSAAQEAVTAAQAKLIADQHLLDLADQAVRDAQPGYEYWNNRYWAFVNSGYCYDEGSFVWPHERSGRADGLLALLGMAAAPYNAALRSRDDATAQLARDRTVLAERQAALAALSGGLQGGDDVTLAMPVVAVDSIGLSVFGAVLAFAWSRNTPALLDSSTGEVVLYFRGVDGQFFSVYYDVTASRAAKQLTFPSGRLALTSRDTGVALSELGIVVSAGPDAARCTVTVTRTANNTTYTETFNGVPRRADQFAAALTGTPTGDLLGTVVSIQGNTVTLAAPLPAALAAGTKVRVAGAVYQVRDSVPAVSSFTLTTNPGTVGAGAQVRTVVYDYASATSSRPGARLDAGSLIVAVDAGTATDAVPNGTAADVVAGRGNHWRGNAPGRAFSFDGTKRLALPAAQRARAAMAGDLTLEAWANPGFASAQSRILHANLPGTPATRYTLGVSNAPYLSALEFNGSGDSLDCGTGIDLTSTSFTVEFWIKRLASGRSDYIVGLGTTNTTDQSLHIGFRDSNAFTFAFWNDDVDVSTSYSDQNWHHWACVYDREGTNRTQIVYRDGVEVARRPATGHFAGTGKLLIAQAGGNRAYAQVDEVRVWGRARSVEEVKANKDRRLTGRETGLLGYWTFPGRQTTDRTGRGNDATITGNPRLVASNLPGYRIFAGVGDQLVRSRDAYPAGQWGHLVAAFEQDWALRLEAPLGWTPPAPTPSTS</sequence>
<dbReference type="GO" id="GO:0030246">
    <property type="term" value="F:carbohydrate binding"/>
    <property type="evidence" value="ECO:0007669"/>
    <property type="project" value="UniProtKB-KW"/>
</dbReference>
<keyword evidence="6" id="KW-1185">Reference proteome</keyword>
<name>A0A562IJS8_MICOL</name>